<keyword evidence="3" id="KW-1185">Reference proteome</keyword>
<dbReference type="EMBL" id="CAJVPV010010744">
    <property type="protein sequence ID" value="CAG8654537.1"/>
    <property type="molecule type" value="Genomic_DNA"/>
</dbReference>
<dbReference type="Proteomes" id="UP000789342">
    <property type="component" value="Unassembled WGS sequence"/>
</dbReference>
<name>A0A9N9H332_9GLOM</name>
<dbReference type="InterPro" id="IPR044706">
    <property type="entry name" value="AUG5_plant"/>
</dbReference>
<protein>
    <submittedName>
        <fullName evidence="2">14088_t:CDS:1</fullName>
    </submittedName>
</protein>
<reference evidence="2" key="1">
    <citation type="submission" date="2021-06" db="EMBL/GenBank/DDBJ databases">
        <authorList>
            <person name="Kallberg Y."/>
            <person name="Tangrot J."/>
            <person name="Rosling A."/>
        </authorList>
    </citation>
    <scope>NUCLEOTIDE SEQUENCE</scope>
    <source>
        <strain evidence="2">CL551</strain>
    </source>
</reference>
<organism evidence="2 3">
    <name type="scientific">Acaulospora morrowiae</name>
    <dbReference type="NCBI Taxonomy" id="94023"/>
    <lineage>
        <taxon>Eukaryota</taxon>
        <taxon>Fungi</taxon>
        <taxon>Fungi incertae sedis</taxon>
        <taxon>Mucoromycota</taxon>
        <taxon>Glomeromycotina</taxon>
        <taxon>Glomeromycetes</taxon>
        <taxon>Diversisporales</taxon>
        <taxon>Acaulosporaceae</taxon>
        <taxon>Acaulospora</taxon>
    </lineage>
</organism>
<evidence type="ECO:0000313" key="3">
    <source>
        <dbReference type="Proteomes" id="UP000789342"/>
    </source>
</evidence>
<dbReference type="PANTHER" id="PTHR34968">
    <property type="entry name" value="AUGMIN SUBUNIT 5"/>
    <property type="match status" value="1"/>
</dbReference>
<dbReference type="InterPro" id="IPR029131">
    <property type="entry name" value="HAUS5"/>
</dbReference>
<dbReference type="AlphaFoldDB" id="A0A9N9H332"/>
<dbReference type="GO" id="GO:0051225">
    <property type="term" value="P:spindle assembly"/>
    <property type="evidence" value="ECO:0007669"/>
    <property type="project" value="InterPro"/>
</dbReference>
<dbReference type="GO" id="GO:0070652">
    <property type="term" value="C:HAUS complex"/>
    <property type="evidence" value="ECO:0007669"/>
    <property type="project" value="InterPro"/>
</dbReference>
<dbReference type="GO" id="GO:0005876">
    <property type="term" value="C:spindle microtubule"/>
    <property type="evidence" value="ECO:0007669"/>
    <property type="project" value="InterPro"/>
</dbReference>
<evidence type="ECO:0000313" key="2">
    <source>
        <dbReference type="EMBL" id="CAG8654537.1"/>
    </source>
</evidence>
<dbReference type="Pfam" id="PF14817">
    <property type="entry name" value="HAUS5"/>
    <property type="match status" value="2"/>
</dbReference>
<evidence type="ECO:0000256" key="1">
    <source>
        <dbReference type="SAM" id="MobiDB-lite"/>
    </source>
</evidence>
<feature type="region of interest" description="Disordered" evidence="1">
    <location>
        <begin position="1"/>
        <end position="22"/>
    </location>
</feature>
<comment type="caution">
    <text evidence="2">The sequence shown here is derived from an EMBL/GenBank/DDBJ whole genome shotgun (WGS) entry which is preliminary data.</text>
</comment>
<sequence length="479" mass="56179">MHGTRPKQLNSRVKEKAKQSNRTISPESILQWLKNDLGYRHRRNLLGDFPEKEITTEEIQKLYRNEFVPIFKFLVEHIKSSKEVLQYKKLKISKQNQLIRSHQSKRNKEALSNATEENYVIRKAMLDKKIAQITAIIEEGEMQTAQLITRISDIELQKRHTKEEIRENYNKMYMKKVFRESCRSIEDVESGYRRLFEELMTKKRSKNEINSALTGIETTTTIRIKNICDKLKSIGKSSAFSQSNADYGKKVKIRFLIEDLIKTTSPKVLLKSVSNSQRYMEKGSLDGSSRQVQRLLQKCREDHVSKFIEVEGMLNNVSEIKEKINKIIESTKLFLKRHYYHTPNMENIIVSFLERKVENEAVKAKYNSILNYARTLESRYQDLSVSSDRLATLFDRIANLNEIAEKKQKIIQRLIFVNQHIRAGIPEKSKEISRFLREISPFNEHLDKLTKDLDCTVLRENEQFQNIDLKSALQVELNG</sequence>
<gene>
    <name evidence="2" type="ORF">AMORRO_LOCUS10125</name>
</gene>
<dbReference type="PANTHER" id="PTHR34968:SF1">
    <property type="entry name" value="AUGMIN SUBUNIT 5"/>
    <property type="match status" value="1"/>
</dbReference>
<proteinExistence type="predicted"/>
<dbReference type="OrthoDB" id="2019614at2759"/>
<accession>A0A9N9H332</accession>